<evidence type="ECO:0000256" key="2">
    <source>
        <dbReference type="ARBA" id="ARBA00022737"/>
    </source>
</evidence>
<dbReference type="SUPFAM" id="SSF52540">
    <property type="entry name" value="P-loop containing nucleoside triphosphate hydrolases"/>
    <property type="match status" value="1"/>
</dbReference>
<dbReference type="PRINTS" id="PR00320">
    <property type="entry name" value="GPROTEINBRPT"/>
</dbReference>
<feature type="repeat" description="WD" evidence="3">
    <location>
        <begin position="716"/>
        <end position="757"/>
    </location>
</feature>
<dbReference type="InterPro" id="IPR007111">
    <property type="entry name" value="NACHT_NTPase"/>
</dbReference>
<gene>
    <name evidence="6" type="ORF">FE257_005498</name>
</gene>
<protein>
    <recommendedName>
        <fullName evidence="5">NACHT domain-containing protein</fullName>
    </recommendedName>
</protein>
<dbReference type="Pfam" id="PF00400">
    <property type="entry name" value="WD40"/>
    <property type="match status" value="5"/>
</dbReference>
<dbReference type="SUPFAM" id="SSF50978">
    <property type="entry name" value="WD40 repeat-like"/>
    <property type="match status" value="1"/>
</dbReference>
<keyword evidence="2" id="KW-0677">Repeat</keyword>
<keyword evidence="1 3" id="KW-0853">WD repeat</keyword>
<dbReference type="InterPro" id="IPR027417">
    <property type="entry name" value="P-loop_NTPase"/>
</dbReference>
<dbReference type="EMBL" id="VCAU01000232">
    <property type="protein sequence ID" value="KAF9882714.1"/>
    <property type="molecule type" value="Genomic_DNA"/>
</dbReference>
<dbReference type="PANTHER" id="PTHR42968">
    <property type="entry name" value="WD REPEAT-CONTAINING"/>
    <property type="match status" value="1"/>
</dbReference>
<dbReference type="GO" id="GO:0003824">
    <property type="term" value="F:catalytic activity"/>
    <property type="evidence" value="ECO:0007669"/>
    <property type="project" value="InterPro"/>
</dbReference>
<keyword evidence="7" id="KW-1185">Reference proteome</keyword>
<dbReference type="AlphaFoldDB" id="A0AAD4CA79"/>
<comment type="caution">
    <text evidence="6">The sequence shown here is derived from an EMBL/GenBank/DDBJ whole genome shotgun (WGS) entry which is preliminary data.</text>
</comment>
<reference evidence="6" key="2">
    <citation type="submission" date="2020-02" db="EMBL/GenBank/DDBJ databases">
        <authorList>
            <person name="Gilchrist C.L.M."/>
            <person name="Chooi Y.-H."/>
        </authorList>
    </citation>
    <scope>NUCLEOTIDE SEQUENCE</scope>
    <source>
        <strain evidence="6">MST-FP2251</strain>
    </source>
</reference>
<dbReference type="InterPro" id="IPR015943">
    <property type="entry name" value="WD40/YVTN_repeat-like_dom_sf"/>
</dbReference>
<dbReference type="Gene3D" id="3.40.50.1580">
    <property type="entry name" value="Nucleoside phosphorylase domain"/>
    <property type="match status" value="1"/>
</dbReference>
<evidence type="ECO:0000256" key="3">
    <source>
        <dbReference type="PROSITE-ProRule" id="PRU00221"/>
    </source>
</evidence>
<dbReference type="SMART" id="SM00320">
    <property type="entry name" value="WD40"/>
    <property type="match status" value="5"/>
</dbReference>
<feature type="repeat" description="WD" evidence="3">
    <location>
        <begin position="758"/>
        <end position="799"/>
    </location>
</feature>
<dbReference type="InterPro" id="IPR056884">
    <property type="entry name" value="NPHP3-like_N"/>
</dbReference>
<dbReference type="InterPro" id="IPR020472">
    <property type="entry name" value="WD40_PAC1"/>
</dbReference>
<dbReference type="SUPFAM" id="SSF53167">
    <property type="entry name" value="Purine and uridine phosphorylases"/>
    <property type="match status" value="1"/>
</dbReference>
<evidence type="ECO:0000313" key="7">
    <source>
        <dbReference type="Proteomes" id="UP001194746"/>
    </source>
</evidence>
<evidence type="ECO:0000256" key="4">
    <source>
        <dbReference type="SAM" id="MobiDB-lite"/>
    </source>
</evidence>
<feature type="compositionally biased region" description="Polar residues" evidence="4">
    <location>
        <begin position="1097"/>
        <end position="1112"/>
    </location>
</feature>
<dbReference type="Gene3D" id="2.130.10.10">
    <property type="entry name" value="YVTN repeat-like/Quinoprotein amine dehydrogenase"/>
    <property type="match status" value="3"/>
</dbReference>
<dbReference type="GO" id="GO:0009116">
    <property type="term" value="P:nucleoside metabolic process"/>
    <property type="evidence" value="ECO:0007669"/>
    <property type="project" value="InterPro"/>
</dbReference>
<dbReference type="Pfam" id="PF24883">
    <property type="entry name" value="NPHP3_N"/>
    <property type="match status" value="1"/>
</dbReference>
<proteinExistence type="predicted"/>
<accession>A0AAD4CA79</accession>
<dbReference type="PROSITE" id="PS50294">
    <property type="entry name" value="WD_REPEATS_REGION"/>
    <property type="match status" value="5"/>
</dbReference>
<feature type="region of interest" description="Disordered" evidence="4">
    <location>
        <begin position="1050"/>
        <end position="1163"/>
    </location>
</feature>
<feature type="repeat" description="WD" evidence="3">
    <location>
        <begin position="632"/>
        <end position="673"/>
    </location>
</feature>
<dbReference type="InterPro" id="IPR019775">
    <property type="entry name" value="WD40_repeat_CS"/>
</dbReference>
<dbReference type="CDD" id="cd00200">
    <property type="entry name" value="WD40"/>
    <property type="match status" value="1"/>
</dbReference>
<sequence>MPTLDPNLYTIAWIAPLEIEVQAALHVLDKIHAGGFPVGPGDDYVFHAGEICGHNVVIATFAAVQPYGTNSATSLASRIRKFFPNLWFGLLVGVAAGLPNLTSSPPRDIRLGDILVALPVGENPAIVPYGLGKQKGGIGFELLRSGHSLPQTERIVGSAIVPSILPKVVFTYEDKACLRDLLVTNPDDERQRIEDTKGGLLNDSFRWVLENAEFQKWHCDPQSQLLWIKGDAGKGKTMLMIGIIKELLRQKKLQSSQSIAYFLCQATDPKLNNAISVLRGLIYMMIDQEPHLISHLRKRYDSEPKLFESGNLFYSLSTVFDNMVRDSRHTTIYLLIDALDECVNLEDLLRLVTKARPDSSVDIKWIVSSRNQDDIEQLMKCDDEEGQLSLELNAHYVSAAVMAYIHDKTSRLKVLQRNKELFEKVKDQLLRKSNGTFLFESPENQDISQFFRKHLLHWLESLGLIGEARHGILSLKRFARRHQDMLVDKPKPEAKARSLWEILGGWRQRKVLPPTKPTYHQHQAIFKEAERFFTSNGFIIQEAPLQTYGAALAFCPQNCESKRLYWGERLKFLGHVSMMRESWEPCIQVLDGHTGMVNAVAFSPDGQTLASASQDHTVRLWDTATGVERRSLQGHTDYVRAVAFSPDGQTLASASDDHTVRLWDTATGVERRSLQGHTDSVSAVAFSPDGQTLASASDDRTVRLWDTATGVERRSLQGHTDWVYAVAFSPDGQTLASASRNHTVRLWDTATGVERRRLHGHTGPVKAVAFSPDGQTLASASDDHTVRLWDTATGVEQERNEASSTFECRIACAYWGSFGTVEGCPGNFRYNRASLGAMMKFDHHQLADSVEPDPTRPGKSLALQLRISLNIPDKGEQSDDVTQEDIPTLIRFFSQTTRSEIYQPNVFIYAWGSFLTATTQEDGFHILLHAHAVDCHPGNYEDADSYFMHCPEAAQPTVTFLATVCERGGQLNHASTLLHYRLQSTVYHTSNRTHHTFPLTAYFKNGQRWVNFPSLSINAQIFITGRIFGLTKENQQLAIMTEDVHFLPALPQPLPATPSSTLGKRQRSDRWTQRATPSTPSKSAHSLDLDSSPLYHSHQNAQSQDVPGQRQGTEQDDNTETQFTWTETADEAENLPQLTSPTPERRSMRMRKTSYADVLAQSK</sequence>
<dbReference type="PANTHER" id="PTHR42968:SF38">
    <property type="entry name" value="NACHT AND WD40 DOMAIN PROTEIN (AFU_ORTHOLOGUE AFUA_7G08500)"/>
    <property type="match status" value="1"/>
</dbReference>
<feature type="repeat" description="WD" evidence="3">
    <location>
        <begin position="674"/>
        <end position="715"/>
    </location>
</feature>
<evidence type="ECO:0000313" key="6">
    <source>
        <dbReference type="EMBL" id="KAF9882714.1"/>
    </source>
</evidence>
<name>A0AAD4CA79_ASPNN</name>
<dbReference type="Proteomes" id="UP001194746">
    <property type="component" value="Unassembled WGS sequence"/>
</dbReference>
<evidence type="ECO:0000256" key="1">
    <source>
        <dbReference type="ARBA" id="ARBA00022574"/>
    </source>
</evidence>
<reference evidence="6" key="1">
    <citation type="journal article" date="2019" name="Beilstein J. Org. Chem.">
        <title>Nanangenines: drimane sesquiterpenoids as the dominant metabolite cohort of a novel Australian fungus, Aspergillus nanangensis.</title>
        <authorList>
            <person name="Lacey H.J."/>
            <person name="Gilchrist C.L.M."/>
            <person name="Crombie A."/>
            <person name="Kalaitzis J.A."/>
            <person name="Vuong D."/>
            <person name="Rutledge P.J."/>
            <person name="Turner P."/>
            <person name="Pitt J.I."/>
            <person name="Lacey E."/>
            <person name="Chooi Y.H."/>
            <person name="Piggott A.M."/>
        </authorList>
    </citation>
    <scope>NUCLEOTIDE SEQUENCE</scope>
    <source>
        <strain evidence="6">MST-FP2251</strain>
    </source>
</reference>
<dbReference type="InterPro" id="IPR036322">
    <property type="entry name" value="WD40_repeat_dom_sf"/>
</dbReference>
<feature type="domain" description="NACHT" evidence="5">
    <location>
        <begin position="224"/>
        <end position="370"/>
    </location>
</feature>
<dbReference type="Gene3D" id="3.40.50.300">
    <property type="entry name" value="P-loop containing nucleotide triphosphate hydrolases"/>
    <property type="match status" value="1"/>
</dbReference>
<dbReference type="PROSITE" id="PS00678">
    <property type="entry name" value="WD_REPEATS_1"/>
    <property type="match status" value="5"/>
</dbReference>
<dbReference type="InterPro" id="IPR035994">
    <property type="entry name" value="Nucleoside_phosphorylase_sf"/>
</dbReference>
<dbReference type="PROSITE" id="PS50082">
    <property type="entry name" value="WD_REPEATS_2"/>
    <property type="match status" value="5"/>
</dbReference>
<organism evidence="6 7">
    <name type="scientific">Aspergillus nanangensis</name>
    <dbReference type="NCBI Taxonomy" id="2582783"/>
    <lineage>
        <taxon>Eukaryota</taxon>
        <taxon>Fungi</taxon>
        <taxon>Dikarya</taxon>
        <taxon>Ascomycota</taxon>
        <taxon>Pezizomycotina</taxon>
        <taxon>Eurotiomycetes</taxon>
        <taxon>Eurotiomycetidae</taxon>
        <taxon>Eurotiales</taxon>
        <taxon>Aspergillaceae</taxon>
        <taxon>Aspergillus</taxon>
        <taxon>Aspergillus subgen. Circumdati</taxon>
    </lineage>
</organism>
<dbReference type="InterPro" id="IPR001680">
    <property type="entry name" value="WD40_rpt"/>
</dbReference>
<feature type="compositionally biased region" description="Polar residues" evidence="4">
    <location>
        <begin position="1073"/>
        <end position="1084"/>
    </location>
</feature>
<feature type="repeat" description="WD" evidence="3">
    <location>
        <begin position="590"/>
        <end position="631"/>
    </location>
</feature>
<dbReference type="PROSITE" id="PS50837">
    <property type="entry name" value="NACHT"/>
    <property type="match status" value="1"/>
</dbReference>
<evidence type="ECO:0000259" key="5">
    <source>
        <dbReference type="PROSITE" id="PS50837"/>
    </source>
</evidence>